<evidence type="ECO:0000313" key="3">
    <source>
        <dbReference type="Proteomes" id="UP000013827"/>
    </source>
</evidence>
<dbReference type="GeneID" id="17250297"/>
<dbReference type="Pfam" id="PF08557">
    <property type="entry name" value="Lipid_DES"/>
    <property type="match status" value="1"/>
</dbReference>
<dbReference type="Proteomes" id="UP000013827">
    <property type="component" value="Unassembled WGS sequence"/>
</dbReference>
<keyword evidence="3" id="KW-1185">Reference proteome</keyword>
<reference evidence="3" key="1">
    <citation type="journal article" date="2013" name="Nature">
        <title>Pan genome of the phytoplankton Emiliania underpins its global distribution.</title>
        <authorList>
            <person name="Read B.A."/>
            <person name="Kegel J."/>
            <person name="Klute M.J."/>
            <person name="Kuo A."/>
            <person name="Lefebvre S.C."/>
            <person name="Maumus F."/>
            <person name="Mayer C."/>
            <person name="Miller J."/>
            <person name="Monier A."/>
            <person name="Salamov A."/>
            <person name="Young J."/>
            <person name="Aguilar M."/>
            <person name="Claverie J.M."/>
            <person name="Frickenhaus S."/>
            <person name="Gonzalez K."/>
            <person name="Herman E.K."/>
            <person name="Lin Y.C."/>
            <person name="Napier J."/>
            <person name="Ogata H."/>
            <person name="Sarno A.F."/>
            <person name="Shmutz J."/>
            <person name="Schroeder D."/>
            <person name="de Vargas C."/>
            <person name="Verret F."/>
            <person name="von Dassow P."/>
            <person name="Valentin K."/>
            <person name="Van de Peer Y."/>
            <person name="Wheeler G."/>
            <person name="Dacks J.B."/>
            <person name="Delwiche C.F."/>
            <person name="Dyhrman S.T."/>
            <person name="Glockner G."/>
            <person name="John U."/>
            <person name="Richards T."/>
            <person name="Worden A.Z."/>
            <person name="Zhang X."/>
            <person name="Grigoriev I.V."/>
            <person name="Allen A.E."/>
            <person name="Bidle K."/>
            <person name="Borodovsky M."/>
            <person name="Bowler C."/>
            <person name="Brownlee C."/>
            <person name="Cock J.M."/>
            <person name="Elias M."/>
            <person name="Gladyshev V.N."/>
            <person name="Groth M."/>
            <person name="Guda C."/>
            <person name="Hadaegh A."/>
            <person name="Iglesias-Rodriguez M.D."/>
            <person name="Jenkins J."/>
            <person name="Jones B.M."/>
            <person name="Lawson T."/>
            <person name="Leese F."/>
            <person name="Lindquist E."/>
            <person name="Lobanov A."/>
            <person name="Lomsadze A."/>
            <person name="Malik S.B."/>
            <person name="Marsh M.E."/>
            <person name="Mackinder L."/>
            <person name="Mock T."/>
            <person name="Mueller-Roeber B."/>
            <person name="Pagarete A."/>
            <person name="Parker M."/>
            <person name="Probert I."/>
            <person name="Quesneville H."/>
            <person name="Raines C."/>
            <person name="Rensing S.A."/>
            <person name="Riano-Pachon D.M."/>
            <person name="Richier S."/>
            <person name="Rokitta S."/>
            <person name="Shiraiwa Y."/>
            <person name="Soanes D.M."/>
            <person name="van der Giezen M."/>
            <person name="Wahlund T.M."/>
            <person name="Williams B."/>
            <person name="Wilson W."/>
            <person name="Wolfe G."/>
            <person name="Wurch L.L."/>
        </authorList>
    </citation>
    <scope>NUCLEOTIDE SEQUENCE</scope>
</reference>
<protein>
    <recommendedName>
        <fullName evidence="1">Sphingolipid delta4-desaturase N-terminal domain-containing protein</fullName>
    </recommendedName>
</protein>
<dbReference type="RefSeq" id="XP_005756576.1">
    <property type="nucleotide sequence ID" value="XM_005756519.1"/>
</dbReference>
<sequence length="56" mass="6007">MGKGGSSTAAVEAPAVRGAKGKLVARTDFFWDDNDEPHAARRKAIMKAHPEVSRLT</sequence>
<evidence type="ECO:0000259" key="1">
    <source>
        <dbReference type="SMART" id="SM01269"/>
    </source>
</evidence>
<organism evidence="2 3">
    <name type="scientific">Emiliania huxleyi (strain CCMP1516)</name>
    <dbReference type="NCBI Taxonomy" id="280463"/>
    <lineage>
        <taxon>Eukaryota</taxon>
        <taxon>Haptista</taxon>
        <taxon>Haptophyta</taxon>
        <taxon>Prymnesiophyceae</taxon>
        <taxon>Isochrysidales</taxon>
        <taxon>Noelaerhabdaceae</taxon>
        <taxon>Emiliania</taxon>
    </lineage>
</organism>
<proteinExistence type="predicted"/>
<dbReference type="HOGENOM" id="CLU_3020721_0_0_1"/>
<accession>A0A0D3HYR2</accession>
<name>A0A0D3HYR2_EMIH1</name>
<dbReference type="KEGG" id="ehx:EMIHUDRAFT_259727"/>
<dbReference type="SMART" id="SM01269">
    <property type="entry name" value="Lipid_DES"/>
    <property type="match status" value="1"/>
</dbReference>
<dbReference type="AlphaFoldDB" id="A0A0D3HYR2"/>
<feature type="domain" description="Sphingolipid delta4-desaturase N-terminal" evidence="1">
    <location>
        <begin position="24"/>
        <end position="56"/>
    </location>
</feature>
<dbReference type="InterPro" id="IPR013866">
    <property type="entry name" value="Sphingolipid_d4-desaturase_N"/>
</dbReference>
<evidence type="ECO:0000313" key="2">
    <source>
        <dbReference type="EnsemblProtists" id="EOD04147"/>
    </source>
</evidence>
<dbReference type="PaxDb" id="2903-EOD04147"/>
<dbReference type="EnsemblProtists" id="EOD04147">
    <property type="protein sequence ID" value="EOD04147"/>
    <property type="gene ID" value="EMIHUDRAFT_259727"/>
</dbReference>
<reference evidence="2" key="2">
    <citation type="submission" date="2024-10" db="UniProtKB">
        <authorList>
            <consortium name="EnsemblProtists"/>
        </authorList>
    </citation>
    <scope>IDENTIFICATION</scope>
</reference>